<keyword evidence="14" id="KW-1133">Transmembrane helix</keyword>
<dbReference type="SUPFAM" id="SSF48264">
    <property type="entry name" value="Cytochrome P450"/>
    <property type="match status" value="1"/>
</dbReference>
<dbReference type="PROSITE" id="PS00107">
    <property type="entry name" value="PROTEIN_KINASE_ATP"/>
    <property type="match status" value="1"/>
</dbReference>
<dbReference type="InterPro" id="IPR000719">
    <property type="entry name" value="Prot_kinase_dom"/>
</dbReference>
<dbReference type="InterPro" id="IPR010721">
    <property type="entry name" value="UstE-like"/>
</dbReference>
<feature type="binding site" description="axial binding residue" evidence="11">
    <location>
        <position position="487"/>
    </location>
    <ligand>
        <name>heme</name>
        <dbReference type="ChEBI" id="CHEBI:30413"/>
    </ligand>
    <ligandPart>
        <name>Fe</name>
        <dbReference type="ChEBI" id="CHEBI:18248"/>
    </ligandPart>
</feature>
<keyword evidence="8" id="KW-0560">Oxidoreductase</keyword>
<evidence type="ECO:0000256" key="12">
    <source>
        <dbReference type="PROSITE-ProRule" id="PRU10141"/>
    </source>
</evidence>
<dbReference type="GO" id="GO:0020037">
    <property type="term" value="F:heme binding"/>
    <property type="evidence" value="ECO:0007669"/>
    <property type="project" value="InterPro"/>
</dbReference>
<dbReference type="PRINTS" id="PR00385">
    <property type="entry name" value="P450"/>
</dbReference>
<keyword evidence="5 11" id="KW-0479">Metal-binding</keyword>
<dbReference type="GO" id="GO:0016705">
    <property type="term" value="F:oxidoreductase activity, acting on paired donors, with incorporation or reduction of molecular oxygen"/>
    <property type="evidence" value="ECO:0007669"/>
    <property type="project" value="InterPro"/>
</dbReference>
<keyword evidence="14" id="KW-0472">Membrane</keyword>
<feature type="transmembrane region" description="Helical" evidence="14">
    <location>
        <begin position="556"/>
        <end position="574"/>
    </location>
</feature>
<dbReference type="GO" id="GO:0004497">
    <property type="term" value="F:monooxygenase activity"/>
    <property type="evidence" value="ECO:0007669"/>
    <property type="project" value="UniProtKB-KW"/>
</dbReference>
<dbReference type="Pfam" id="PF00067">
    <property type="entry name" value="p450"/>
    <property type="match status" value="1"/>
</dbReference>
<gene>
    <name evidence="16" type="ORF">RSOLAG22IIIB_11695</name>
</gene>
<dbReference type="SMART" id="SM00220">
    <property type="entry name" value="S_TKc"/>
    <property type="match status" value="1"/>
</dbReference>
<dbReference type="InterPro" id="IPR036396">
    <property type="entry name" value="Cyt_P450_sf"/>
</dbReference>
<evidence type="ECO:0000256" key="1">
    <source>
        <dbReference type="ARBA" id="ARBA00001971"/>
    </source>
</evidence>
<dbReference type="Pfam" id="PF00069">
    <property type="entry name" value="Pkinase"/>
    <property type="match status" value="1"/>
</dbReference>
<accession>A0A0K6G9S8</accession>
<keyword evidence="6 12" id="KW-0547">Nucleotide-binding</keyword>
<dbReference type="PROSITE" id="PS00108">
    <property type="entry name" value="PROTEIN_KINASE_ST"/>
    <property type="match status" value="1"/>
</dbReference>
<evidence type="ECO:0000256" key="9">
    <source>
        <dbReference type="ARBA" id="ARBA00023004"/>
    </source>
</evidence>
<evidence type="ECO:0000259" key="15">
    <source>
        <dbReference type="PROSITE" id="PS50011"/>
    </source>
</evidence>
<name>A0A0K6G9S8_9AGAM</name>
<dbReference type="PRINTS" id="PR00463">
    <property type="entry name" value="EP450I"/>
</dbReference>
<feature type="region of interest" description="Disordered" evidence="13">
    <location>
        <begin position="1178"/>
        <end position="1198"/>
    </location>
</feature>
<evidence type="ECO:0000313" key="16">
    <source>
        <dbReference type="EMBL" id="CUA75372.1"/>
    </source>
</evidence>
<protein>
    <recommendedName>
        <fullName evidence="15">Protein kinase domain-containing protein</fullName>
    </recommendedName>
</protein>
<evidence type="ECO:0000256" key="4">
    <source>
        <dbReference type="ARBA" id="ARBA00022617"/>
    </source>
</evidence>
<dbReference type="PROSITE" id="PS50011">
    <property type="entry name" value="PROTEIN_KINASE_DOM"/>
    <property type="match status" value="1"/>
</dbReference>
<feature type="binding site" evidence="12">
    <location>
        <position position="925"/>
    </location>
    <ligand>
        <name>ATP</name>
        <dbReference type="ChEBI" id="CHEBI:30616"/>
    </ligand>
</feature>
<keyword evidence="14" id="KW-0812">Transmembrane</keyword>
<evidence type="ECO:0000256" key="13">
    <source>
        <dbReference type="SAM" id="MobiDB-lite"/>
    </source>
</evidence>
<dbReference type="SUPFAM" id="SSF56112">
    <property type="entry name" value="Protein kinase-like (PK-like)"/>
    <property type="match status" value="1"/>
</dbReference>
<keyword evidence="4 11" id="KW-0349">Heme</keyword>
<feature type="transmembrane region" description="Helical" evidence="14">
    <location>
        <begin position="665"/>
        <end position="687"/>
    </location>
</feature>
<dbReference type="Gene3D" id="1.10.510.10">
    <property type="entry name" value="Transferase(Phosphotransferase) domain 1"/>
    <property type="match status" value="1"/>
</dbReference>
<dbReference type="InterPro" id="IPR002401">
    <property type="entry name" value="Cyt_P450_E_grp-I"/>
</dbReference>
<comment type="pathway">
    <text evidence="2">Secondary metabolite biosynthesis.</text>
</comment>
<dbReference type="PANTHER" id="PTHR24305">
    <property type="entry name" value="CYTOCHROME P450"/>
    <property type="match status" value="1"/>
</dbReference>
<reference evidence="16 17" key="1">
    <citation type="submission" date="2015-07" db="EMBL/GenBank/DDBJ databases">
        <authorList>
            <person name="Noorani M."/>
        </authorList>
    </citation>
    <scope>NUCLEOTIDE SEQUENCE [LARGE SCALE GENOMIC DNA]</scope>
    <source>
        <strain evidence="16">BBA 69670</strain>
    </source>
</reference>
<evidence type="ECO:0000256" key="10">
    <source>
        <dbReference type="ARBA" id="ARBA00023033"/>
    </source>
</evidence>
<dbReference type="GO" id="GO:0004672">
    <property type="term" value="F:protein kinase activity"/>
    <property type="evidence" value="ECO:0007669"/>
    <property type="project" value="InterPro"/>
</dbReference>
<dbReference type="InterPro" id="IPR017441">
    <property type="entry name" value="Protein_kinase_ATP_BS"/>
</dbReference>
<dbReference type="InterPro" id="IPR011009">
    <property type="entry name" value="Kinase-like_dom_sf"/>
</dbReference>
<dbReference type="GO" id="GO:0005506">
    <property type="term" value="F:iron ion binding"/>
    <property type="evidence" value="ECO:0007669"/>
    <property type="project" value="InterPro"/>
</dbReference>
<dbReference type="InterPro" id="IPR050121">
    <property type="entry name" value="Cytochrome_P450_monoxygenase"/>
</dbReference>
<dbReference type="Gene3D" id="1.20.120.1630">
    <property type="match status" value="1"/>
</dbReference>
<evidence type="ECO:0000256" key="7">
    <source>
        <dbReference type="ARBA" id="ARBA00022840"/>
    </source>
</evidence>
<dbReference type="GO" id="GO:0005524">
    <property type="term" value="F:ATP binding"/>
    <property type="evidence" value="ECO:0007669"/>
    <property type="project" value="UniProtKB-UniRule"/>
</dbReference>
<dbReference type="Gene3D" id="1.10.630.10">
    <property type="entry name" value="Cytochrome P450"/>
    <property type="match status" value="1"/>
</dbReference>
<organism evidence="16 17">
    <name type="scientific">Rhizoctonia solani</name>
    <dbReference type="NCBI Taxonomy" id="456999"/>
    <lineage>
        <taxon>Eukaryota</taxon>
        <taxon>Fungi</taxon>
        <taxon>Dikarya</taxon>
        <taxon>Basidiomycota</taxon>
        <taxon>Agaricomycotina</taxon>
        <taxon>Agaricomycetes</taxon>
        <taxon>Cantharellales</taxon>
        <taxon>Ceratobasidiaceae</taxon>
        <taxon>Rhizoctonia</taxon>
    </lineage>
</organism>
<dbReference type="Proteomes" id="UP000044841">
    <property type="component" value="Unassembled WGS sequence"/>
</dbReference>
<feature type="transmembrane region" description="Helical" evidence="14">
    <location>
        <begin position="618"/>
        <end position="638"/>
    </location>
</feature>
<keyword evidence="17" id="KW-1185">Reference proteome</keyword>
<evidence type="ECO:0000313" key="17">
    <source>
        <dbReference type="Proteomes" id="UP000044841"/>
    </source>
</evidence>
<comment type="cofactor">
    <cofactor evidence="1 11">
        <name>heme</name>
        <dbReference type="ChEBI" id="CHEBI:30413"/>
    </cofactor>
</comment>
<evidence type="ECO:0000256" key="6">
    <source>
        <dbReference type="ARBA" id="ARBA00022741"/>
    </source>
</evidence>
<feature type="transmembrane region" description="Helical" evidence="14">
    <location>
        <begin position="586"/>
        <end position="606"/>
    </location>
</feature>
<evidence type="ECO:0000256" key="3">
    <source>
        <dbReference type="ARBA" id="ARBA00010617"/>
    </source>
</evidence>
<evidence type="ECO:0000256" key="14">
    <source>
        <dbReference type="SAM" id="Phobius"/>
    </source>
</evidence>
<keyword evidence="10" id="KW-0503">Monooxygenase</keyword>
<dbReference type="InterPro" id="IPR001128">
    <property type="entry name" value="Cyt_P450"/>
</dbReference>
<dbReference type="PANTHER" id="PTHR24305:SF166">
    <property type="entry name" value="CYTOCHROME P450 12A4, MITOCHONDRIAL-RELATED"/>
    <property type="match status" value="1"/>
</dbReference>
<evidence type="ECO:0000256" key="11">
    <source>
        <dbReference type="PIRSR" id="PIRSR602401-1"/>
    </source>
</evidence>
<evidence type="ECO:0000256" key="8">
    <source>
        <dbReference type="ARBA" id="ARBA00023002"/>
    </source>
</evidence>
<dbReference type="InterPro" id="IPR008271">
    <property type="entry name" value="Ser/Thr_kinase_AS"/>
</dbReference>
<feature type="domain" description="Protein kinase" evidence="15">
    <location>
        <begin position="896"/>
        <end position="1182"/>
    </location>
</feature>
<sequence>MDSSKFASSWFEYSLLPSLDNHQLYIGLGALGAAGALFIYKGIKGSTGTNRLDGPPASSFLWGHAPEIFDPQNSIPLQDRLLKTYGSACCGYQGDQLWIADPRAMQEILVKGVDDFKVPDSFVTWMRLVWGPTSMTATGHRHRIHRKTPVMNSVAHQLEGIVKSKVRADGGTTGVVDIYKWMNYIAFEIIGRAGMGCSFGVMEDKVPEYLSASRDMFPYILEMWYMRPFLPILTKLGPASFRRAVVERFPNSSVQGLKRVVDIMDATAADIIKLRSEGLEPRNPESGLVAGEDLMTTLLRHNQEVSPEEQLTREEILAAVNGLVFGGHDTTSSALARTLYLLSEYQDIQEKLRAEVHEAHEQYGRDLDFEQLNSLTYLDAICREALRLHPPESFIERVATKDWTLPLRYPVKSKGGNGIVSSVGVRKGTHIYVSLVAANRDRKTWGDDAEMFRPERWLEGLPESVGESKMPGVYSSVMTFLGGPRACPGMRFSQLEMKIVLSTLISAFKFDFSNEEITWRNDVIVKPYVRGRDDSTTPTTMAPVFDPKPTGLDSTLAFPVKFCIFNILWTFLAGEITGNVSQVDRVWTFLPVLYSAYWGLYLPLYGTEDNAWIKEQGIIPRAALMVLLQVIWSFRLSYNTARRGLFNLKDEDYRWAIFRAKIPSWLFSVFNFAFVALAQNILLFMIALPVHHALYQQDLPLGIADYTLALLTIIDLAIQFTADNQQYAFQSFKHSRPTATDGDQKPQGQFGPNAWPGARLEWTEEDAKRGFVTKGLWAWSRHPNFLCEQTFWYLQALFPILASTPLSKATDPDVVTALWPLVSPLALSALFIASTRFTESISRGKYPEYEAYQSRVGMFSPTDTLWKGLFLRVRGQLEKVDEIVYACRCMGTETIVQKGVSLGSGGYAHVFRAIHTDTQRVVALKQSRASLRLKRPLLQHEARVLSILAGHPNIPEIYAYSRIEHFELLSMQLLHRSLADVVQKAGPLGVKVVANLACQMMDALQHVHCHGIVHRDIKPDNIMLESSGGWKLRLIDFRLARPFSSLSAASGPVTHDISNSTSERSVHVFGTLPFASLNAHEIYSQLTFRDDLESLAYTLLWLLRRFLPWSHYVKCGTRVGRMRQVYAQKKRHTGSTLAGEHPAEFGELVDYARSLSLNDKPEYNRWRRRFNQTEANASDEALVSDDSVPHTPAASPEPPVEVGQIVLVKLDASISIDGYSMREGLESSYISDPMIDGPEWSTACRPAVVVRVEWNKWVKKYRFLAIPISRGTDRDEDENGSTRVISIATTNAITSGTVPGIHTEPEWPLEDCYFHVFRRPTKFYCLPSQERVHSPWRISPSDCESLLKSFSPPADSPGQSQLLEDLESADADIRHDARVQYRDEIYRFYVRVQPVTSAHLGIEDGSIDWFSRRVWFDECVKVARHRGLDIGIWWTGAWFPAEYQRQEGDITDSYSELDNSMWKAQSERRKSITLGTVGEDVGDGSGIVAGLTKITALKEESKAGKTVFGRVW</sequence>
<dbReference type="Pfam" id="PF06966">
    <property type="entry name" value="DUF1295"/>
    <property type="match status" value="1"/>
</dbReference>
<keyword evidence="7 12" id="KW-0067">ATP-binding</keyword>
<proteinExistence type="inferred from homology"/>
<keyword evidence="9 11" id="KW-0408">Iron</keyword>
<evidence type="ECO:0000256" key="5">
    <source>
        <dbReference type="ARBA" id="ARBA00022723"/>
    </source>
</evidence>
<evidence type="ECO:0000256" key="2">
    <source>
        <dbReference type="ARBA" id="ARBA00005179"/>
    </source>
</evidence>
<comment type="similarity">
    <text evidence="3">Belongs to the cytochrome P450 family.</text>
</comment>
<dbReference type="EMBL" id="CYGV01001540">
    <property type="protein sequence ID" value="CUA75372.1"/>
    <property type="molecule type" value="Genomic_DNA"/>
</dbReference>